<feature type="region of interest" description="Disordered" evidence="1">
    <location>
        <begin position="1"/>
        <end position="121"/>
    </location>
</feature>
<name>A0A6J4PG26_9BACT</name>
<feature type="compositionally biased region" description="Polar residues" evidence="1">
    <location>
        <begin position="53"/>
        <end position="77"/>
    </location>
</feature>
<evidence type="ECO:0000313" key="2">
    <source>
        <dbReference type="EMBL" id="CAA9409988.1"/>
    </source>
</evidence>
<proteinExistence type="predicted"/>
<dbReference type="AlphaFoldDB" id="A0A6J4PG26"/>
<accession>A0A6J4PG26</accession>
<feature type="compositionally biased region" description="Polar residues" evidence="1">
    <location>
        <begin position="1"/>
        <end position="17"/>
    </location>
</feature>
<gene>
    <name evidence="2" type="ORF">AVDCRST_MAG64-2261</name>
</gene>
<organism evidence="2">
    <name type="scientific">uncultured Phycisphaerae bacterium</name>
    <dbReference type="NCBI Taxonomy" id="904963"/>
    <lineage>
        <taxon>Bacteria</taxon>
        <taxon>Pseudomonadati</taxon>
        <taxon>Planctomycetota</taxon>
        <taxon>Phycisphaerae</taxon>
        <taxon>environmental samples</taxon>
    </lineage>
</organism>
<dbReference type="EMBL" id="CADCUQ010000503">
    <property type="protein sequence ID" value="CAA9409988.1"/>
    <property type="molecule type" value="Genomic_DNA"/>
</dbReference>
<evidence type="ECO:0000256" key="1">
    <source>
        <dbReference type="SAM" id="MobiDB-lite"/>
    </source>
</evidence>
<reference evidence="2" key="1">
    <citation type="submission" date="2020-02" db="EMBL/GenBank/DDBJ databases">
        <authorList>
            <person name="Meier V. D."/>
        </authorList>
    </citation>
    <scope>NUCLEOTIDE SEQUENCE</scope>
    <source>
        <strain evidence="2">AVDCRST_MAG64</strain>
    </source>
</reference>
<sequence>MADQPGQSQPVDPSQVQDPAMNYERAMPGRESPSGSLDQKYPRPHAHPDTAGPESTSGRHTNAPNSDSLELSTSKGPETNPGEVSHSMKQEEPTGWDLAPTDIQDPTQKRHPRPDGKGGTP</sequence>
<protein>
    <submittedName>
        <fullName evidence="2">Uncharacterized protein</fullName>
    </submittedName>
</protein>